<evidence type="ECO:0000259" key="2">
    <source>
        <dbReference type="Pfam" id="PF10615"/>
    </source>
</evidence>
<proteinExistence type="predicted"/>
<feature type="transmembrane region" description="Helical" evidence="1">
    <location>
        <begin position="150"/>
        <end position="173"/>
    </location>
</feature>
<dbReference type="Gene3D" id="3.20.180.10">
    <property type="entry name" value="PNP-oxidase-like"/>
    <property type="match status" value="1"/>
</dbReference>
<keyword evidence="1" id="KW-0472">Membrane</keyword>
<keyword evidence="4" id="KW-1185">Reference proteome</keyword>
<organism evidence="3 4">
    <name type="scientific">Tolypocladium capitatum</name>
    <dbReference type="NCBI Taxonomy" id="45235"/>
    <lineage>
        <taxon>Eukaryota</taxon>
        <taxon>Fungi</taxon>
        <taxon>Dikarya</taxon>
        <taxon>Ascomycota</taxon>
        <taxon>Pezizomycotina</taxon>
        <taxon>Sordariomycetes</taxon>
        <taxon>Hypocreomycetidae</taxon>
        <taxon>Hypocreales</taxon>
        <taxon>Ophiocordycipitaceae</taxon>
        <taxon>Tolypocladium</taxon>
    </lineage>
</organism>
<feature type="transmembrane region" description="Helical" evidence="1">
    <location>
        <begin position="111"/>
        <end position="130"/>
    </location>
</feature>
<dbReference type="InterPro" id="IPR019595">
    <property type="entry name" value="DUF2470"/>
</dbReference>
<dbReference type="InterPro" id="IPR037119">
    <property type="entry name" value="Haem_oxidase_HugZ-like_sf"/>
</dbReference>
<name>A0A2K3QA06_9HYPO</name>
<evidence type="ECO:0000313" key="3">
    <source>
        <dbReference type="EMBL" id="PNY24324.1"/>
    </source>
</evidence>
<keyword evidence="1" id="KW-1133">Transmembrane helix</keyword>
<dbReference type="EMBL" id="NRSZ01000909">
    <property type="protein sequence ID" value="PNY24324.1"/>
    <property type="molecule type" value="Genomic_DNA"/>
</dbReference>
<gene>
    <name evidence="3" type="ORF">TCAP_05736</name>
</gene>
<accession>A0A2K3QA06</accession>
<dbReference type="OrthoDB" id="5553410at2759"/>
<dbReference type="PANTHER" id="PTHR37783:SF1">
    <property type="entry name" value="MEMBRANE PROTEIN, PUTATIVE (AFU_ORTHOLOGUE AFUA_1G04315)-RELATED"/>
    <property type="match status" value="1"/>
</dbReference>
<evidence type="ECO:0000313" key="4">
    <source>
        <dbReference type="Proteomes" id="UP000236621"/>
    </source>
</evidence>
<dbReference type="Pfam" id="PF10615">
    <property type="entry name" value="DUF2470"/>
    <property type="match status" value="1"/>
</dbReference>
<dbReference type="Proteomes" id="UP000236621">
    <property type="component" value="Unassembled WGS sequence"/>
</dbReference>
<comment type="caution">
    <text evidence="3">The sequence shown here is derived from an EMBL/GenBank/DDBJ whole genome shotgun (WGS) entry which is preliminary data.</text>
</comment>
<dbReference type="PANTHER" id="PTHR37783">
    <property type="entry name" value="MEMBRANE PROTEIN, PUTATIVE (AFU_ORTHOLOGUE AFUA_1G04315)-RELATED"/>
    <property type="match status" value="1"/>
</dbReference>
<protein>
    <recommendedName>
        <fullName evidence="2">DUF2470 domain-containing protein</fullName>
    </recommendedName>
</protein>
<dbReference type="SUPFAM" id="SSF50475">
    <property type="entry name" value="FMN-binding split barrel"/>
    <property type="match status" value="1"/>
</dbReference>
<feature type="domain" description="DUF2470" evidence="2">
    <location>
        <begin position="13"/>
        <end position="85"/>
    </location>
</feature>
<evidence type="ECO:0000256" key="1">
    <source>
        <dbReference type="SAM" id="Phobius"/>
    </source>
</evidence>
<keyword evidence="1" id="KW-0812">Transmembrane</keyword>
<dbReference type="AlphaFoldDB" id="A0A2K3QA06"/>
<reference evidence="3 4" key="1">
    <citation type="submission" date="2017-08" db="EMBL/GenBank/DDBJ databases">
        <title>Harnessing the power of phylogenomics to disentangle the directionality and signatures of interkingdom host jumping in the parasitic fungal genus Tolypocladium.</title>
        <authorList>
            <person name="Quandt C.A."/>
            <person name="Patterson W."/>
            <person name="Spatafora J.W."/>
        </authorList>
    </citation>
    <scope>NUCLEOTIDE SEQUENCE [LARGE SCALE GENOMIC DNA]</scope>
    <source>
        <strain evidence="3 4">CBS 113982</strain>
    </source>
</reference>
<sequence length="223" mass="25209">MASATATDEARRNRIVAHMNQSHTRELTHYLRHFAGASRRAASSPSLCDVTLQGMRIRAGGNDYAVPFTPPLDAWDDAKGRIIEMDATARRGLGISDVYITEYVPPQGTDIVVFGAVVAYFTSVASLPWVVPGSSFWRILTAVFPGGPEWFRWIVAIIFLPVLAIHLTEAFFFDRKLQRHGVDRWSGLWWRWVATCFVEGVCSFRRMNNIIAQKKAQKEDKKH</sequence>